<dbReference type="OMA" id="IRARIYY"/>
<evidence type="ECO:0000313" key="7">
    <source>
        <dbReference type="Proteomes" id="UP000007148"/>
    </source>
</evidence>
<dbReference type="PANTHER" id="PTHR31465:SF28">
    <property type="entry name" value="DOMAIN PROTEIN, PUTATIVE-RELATED"/>
    <property type="match status" value="1"/>
</dbReference>
<evidence type="ECO:0000256" key="2">
    <source>
        <dbReference type="ARBA" id="ARBA00022692"/>
    </source>
</evidence>
<reference evidence="6 7" key="1">
    <citation type="journal article" date="2011" name="PLoS Pathog.">
        <title>Endophytic Life Strategies Decoded by Genome and Transcriptome Analyses of the Mutualistic Root Symbiont Piriformospora indica.</title>
        <authorList>
            <person name="Zuccaro A."/>
            <person name="Lahrmann U."/>
            <person name="Guldener U."/>
            <person name="Langen G."/>
            <person name="Pfiffi S."/>
            <person name="Biedenkopf D."/>
            <person name="Wong P."/>
            <person name="Samans B."/>
            <person name="Grimm C."/>
            <person name="Basiewicz M."/>
            <person name="Murat C."/>
            <person name="Martin F."/>
            <person name="Kogel K.H."/>
        </authorList>
    </citation>
    <scope>NUCLEOTIDE SEQUENCE [LARGE SCALE GENOMIC DNA]</scope>
    <source>
        <strain evidence="6 7">DSM 11827</strain>
    </source>
</reference>
<dbReference type="HOGENOM" id="CLU_033465_3_2_1"/>
<sequence>MAAGKPGYRAFREYEPSTPAAIIFICIFGVLLIAHLYQSIRARIYYMWPLILATALEFAGYILRKYTIDHRTEKPPSVAGQVLIIMAPACFAANLYMLVGRIMLFIGSTYSIVRPGWITPIFVGFDVLAIGLQGLGAGMLFGNEDDLGKLKRARAILILGLMVQLVAFAIFLFFAIWFDRKATKALRQRMARVRLLMWAFYVTGALILLRSVYRAVEFLTVDISNLPPKGYLFTVEWAFYVLDALPIALATMTYNIIFPGKYLPKNKSTTASSENLPMATANTQDHAVHHA</sequence>
<accession>G4T9D9</accession>
<evidence type="ECO:0000256" key="1">
    <source>
        <dbReference type="ARBA" id="ARBA00004141"/>
    </source>
</evidence>
<feature type="transmembrane region" description="Helical" evidence="5">
    <location>
        <begin position="20"/>
        <end position="37"/>
    </location>
</feature>
<dbReference type="GO" id="GO:0016020">
    <property type="term" value="C:membrane"/>
    <property type="evidence" value="ECO:0007669"/>
    <property type="project" value="UniProtKB-SubCell"/>
</dbReference>
<protein>
    <submittedName>
        <fullName evidence="6">Related to RTM1 protein</fullName>
    </submittedName>
</protein>
<feature type="transmembrane region" description="Helical" evidence="5">
    <location>
        <begin position="44"/>
        <end position="63"/>
    </location>
</feature>
<feature type="transmembrane region" description="Helical" evidence="5">
    <location>
        <begin position="237"/>
        <end position="258"/>
    </location>
</feature>
<dbReference type="eggNOG" id="ENOG502QURG">
    <property type="taxonomic scope" value="Eukaryota"/>
</dbReference>
<feature type="transmembrane region" description="Helical" evidence="5">
    <location>
        <begin position="153"/>
        <end position="174"/>
    </location>
</feature>
<gene>
    <name evidence="6" type="ORF">PIIN_01776</name>
</gene>
<keyword evidence="7" id="KW-1185">Reference proteome</keyword>
<dbReference type="OrthoDB" id="3358017at2759"/>
<keyword evidence="3 5" id="KW-1133">Transmembrane helix</keyword>
<proteinExistence type="predicted"/>
<dbReference type="Proteomes" id="UP000007148">
    <property type="component" value="Unassembled WGS sequence"/>
</dbReference>
<dbReference type="InterPro" id="IPR007568">
    <property type="entry name" value="RTA1"/>
</dbReference>
<organism evidence="6 7">
    <name type="scientific">Serendipita indica (strain DSM 11827)</name>
    <name type="common">Root endophyte fungus</name>
    <name type="synonym">Piriformospora indica</name>
    <dbReference type="NCBI Taxonomy" id="1109443"/>
    <lineage>
        <taxon>Eukaryota</taxon>
        <taxon>Fungi</taxon>
        <taxon>Dikarya</taxon>
        <taxon>Basidiomycota</taxon>
        <taxon>Agaricomycotina</taxon>
        <taxon>Agaricomycetes</taxon>
        <taxon>Sebacinales</taxon>
        <taxon>Serendipitaceae</taxon>
        <taxon>Serendipita</taxon>
    </lineage>
</organism>
<dbReference type="InParanoid" id="G4T9D9"/>
<comment type="caution">
    <text evidence="6">The sequence shown here is derived from an EMBL/GenBank/DDBJ whole genome shotgun (WGS) entry which is preliminary data.</text>
</comment>
<feature type="transmembrane region" description="Helical" evidence="5">
    <location>
        <begin position="195"/>
        <end position="213"/>
    </location>
</feature>
<name>G4T9D9_SERID</name>
<dbReference type="EMBL" id="CAFZ01000022">
    <property type="protein sequence ID" value="CCA67906.1"/>
    <property type="molecule type" value="Genomic_DNA"/>
</dbReference>
<dbReference type="Pfam" id="PF04479">
    <property type="entry name" value="RTA1"/>
    <property type="match status" value="1"/>
</dbReference>
<evidence type="ECO:0000256" key="4">
    <source>
        <dbReference type="ARBA" id="ARBA00023136"/>
    </source>
</evidence>
<dbReference type="STRING" id="1109443.G4T9D9"/>
<evidence type="ECO:0000256" key="5">
    <source>
        <dbReference type="SAM" id="Phobius"/>
    </source>
</evidence>
<dbReference type="AlphaFoldDB" id="G4T9D9"/>
<evidence type="ECO:0000313" key="6">
    <source>
        <dbReference type="EMBL" id="CCA67906.1"/>
    </source>
</evidence>
<feature type="transmembrane region" description="Helical" evidence="5">
    <location>
        <begin position="118"/>
        <end position="141"/>
    </location>
</feature>
<evidence type="ECO:0000256" key="3">
    <source>
        <dbReference type="ARBA" id="ARBA00022989"/>
    </source>
</evidence>
<keyword evidence="4 5" id="KW-0472">Membrane</keyword>
<feature type="transmembrane region" description="Helical" evidence="5">
    <location>
        <begin position="83"/>
        <end position="106"/>
    </location>
</feature>
<comment type="subcellular location">
    <subcellularLocation>
        <location evidence="1">Membrane</location>
        <topology evidence="1">Multi-pass membrane protein</topology>
    </subcellularLocation>
</comment>
<keyword evidence="2 5" id="KW-0812">Transmembrane</keyword>
<dbReference type="PANTHER" id="PTHR31465">
    <property type="entry name" value="PROTEIN RTA1-RELATED"/>
    <property type="match status" value="1"/>
</dbReference>